<organism evidence="1 2">
    <name type="scientific">Pyxidicoccus fallax</name>
    <dbReference type="NCBI Taxonomy" id="394095"/>
    <lineage>
        <taxon>Bacteria</taxon>
        <taxon>Pseudomonadati</taxon>
        <taxon>Myxococcota</taxon>
        <taxon>Myxococcia</taxon>
        <taxon>Myxococcales</taxon>
        <taxon>Cystobacterineae</taxon>
        <taxon>Myxococcaceae</taxon>
        <taxon>Pyxidicoccus</taxon>
    </lineage>
</organism>
<evidence type="ECO:0000313" key="1">
    <source>
        <dbReference type="EMBL" id="NMO16821.1"/>
    </source>
</evidence>
<dbReference type="EMBL" id="JABBJJ010000079">
    <property type="protein sequence ID" value="NMO16821.1"/>
    <property type="molecule type" value="Genomic_DNA"/>
</dbReference>
<protein>
    <submittedName>
        <fullName evidence="1">Uncharacterized protein</fullName>
    </submittedName>
</protein>
<evidence type="ECO:0000313" key="2">
    <source>
        <dbReference type="Proteomes" id="UP000518300"/>
    </source>
</evidence>
<comment type="caution">
    <text evidence="1">The sequence shown here is derived from an EMBL/GenBank/DDBJ whole genome shotgun (WGS) entry which is preliminary data.</text>
</comment>
<accession>A0A848LHL3</accession>
<dbReference type="RefSeq" id="WP_169346109.1">
    <property type="nucleotide sequence ID" value="NZ_JABBJJ010000079.1"/>
</dbReference>
<sequence>MRAFDTIPITVMESGSWPKVVTWCGGGGHESHGSYQWSVSWGANQTTSSNCINYTANTETCGLRTRVLTDNGGHTSVDTFSNVFDYRAFSLSPSSHSVAVNQTVSLVAPAPHGTRHCDGTGQFVWQVLSGGVWTDVPASLNISPWNVSSPTAGTETYRLKSTHQGLTMYSSNTVAVTWGGVSPLYSWHNCTRINSTTVSCTGAAQGGVAPYTAYWKRGNTGSWFVGSMTQTFPYAVNTPYYFRVQDSASNWSFDGYFCMCDGTSCNICN</sequence>
<dbReference type="AlphaFoldDB" id="A0A848LHL3"/>
<keyword evidence="2" id="KW-1185">Reference proteome</keyword>
<proteinExistence type="predicted"/>
<reference evidence="1 2" key="1">
    <citation type="submission" date="2020-04" db="EMBL/GenBank/DDBJ databases">
        <title>Draft genome of Pyxidicoccus fallax type strain.</title>
        <authorList>
            <person name="Whitworth D.E."/>
        </authorList>
    </citation>
    <scope>NUCLEOTIDE SEQUENCE [LARGE SCALE GENOMIC DNA]</scope>
    <source>
        <strain evidence="1 2">DSM 14698</strain>
    </source>
</reference>
<gene>
    <name evidence="1" type="ORF">HG543_18430</name>
</gene>
<dbReference type="Proteomes" id="UP000518300">
    <property type="component" value="Unassembled WGS sequence"/>
</dbReference>
<name>A0A848LHL3_9BACT</name>